<reference evidence="1 2" key="1">
    <citation type="journal article" date="2019" name="Int. J. Syst. Evol. Microbiol.">
        <title>The Global Catalogue of Microorganisms (GCM) 10K type strain sequencing project: providing services to taxonomists for standard genome sequencing and annotation.</title>
        <authorList>
            <consortium name="The Broad Institute Genomics Platform"/>
            <consortium name="The Broad Institute Genome Sequencing Center for Infectious Disease"/>
            <person name="Wu L."/>
            <person name="Ma J."/>
        </authorList>
    </citation>
    <scope>NUCLEOTIDE SEQUENCE [LARGE SCALE GENOMIC DNA]</scope>
    <source>
        <strain evidence="1 2">GX26</strain>
    </source>
</reference>
<dbReference type="RefSeq" id="WP_336348826.1">
    <property type="nucleotide sequence ID" value="NZ_JAZAQL010000001.1"/>
</dbReference>
<protein>
    <submittedName>
        <fullName evidence="1">Uncharacterized protein</fullName>
    </submittedName>
</protein>
<evidence type="ECO:0000313" key="1">
    <source>
        <dbReference type="EMBL" id="MFC6951815.1"/>
    </source>
</evidence>
<name>A0ABD5VCB7_9EURY</name>
<organism evidence="1 2">
    <name type="scientific">Halorubellus litoreus</name>
    <dbReference type="NCBI Taxonomy" id="755308"/>
    <lineage>
        <taxon>Archaea</taxon>
        <taxon>Methanobacteriati</taxon>
        <taxon>Methanobacteriota</taxon>
        <taxon>Stenosarchaea group</taxon>
        <taxon>Halobacteria</taxon>
        <taxon>Halobacteriales</taxon>
        <taxon>Halorubellaceae</taxon>
        <taxon>Halorubellus</taxon>
    </lineage>
</organism>
<sequence length="128" mass="13868">MRQRYILVLVALVVLGLAVGALPSLLKSGDPYRVQATDVGNASTFDGATYDATDVSERRFPYVTEAIADGTSGSYYEGPFGVKESFSHSPFDEFGAVATRVPNAVEGDVAYVTYNGTVYRLEIVREDE</sequence>
<proteinExistence type="predicted"/>
<gene>
    <name evidence="1" type="ORF">ACFQGB_02965</name>
</gene>
<dbReference type="Proteomes" id="UP001596395">
    <property type="component" value="Unassembled WGS sequence"/>
</dbReference>
<evidence type="ECO:0000313" key="2">
    <source>
        <dbReference type="Proteomes" id="UP001596395"/>
    </source>
</evidence>
<keyword evidence="2" id="KW-1185">Reference proteome</keyword>
<accession>A0ABD5VCB7</accession>
<dbReference type="AlphaFoldDB" id="A0ABD5VCB7"/>
<dbReference type="EMBL" id="JBHSXN010000001">
    <property type="protein sequence ID" value="MFC6951815.1"/>
    <property type="molecule type" value="Genomic_DNA"/>
</dbReference>
<comment type="caution">
    <text evidence="1">The sequence shown here is derived from an EMBL/GenBank/DDBJ whole genome shotgun (WGS) entry which is preliminary data.</text>
</comment>